<dbReference type="Proteomes" id="UP000055048">
    <property type="component" value="Unassembled WGS sequence"/>
</dbReference>
<dbReference type="AlphaFoldDB" id="A0A0V0TTY7"/>
<accession>A0A0V0TTY7</accession>
<reference evidence="1 2" key="1">
    <citation type="submission" date="2015-01" db="EMBL/GenBank/DDBJ databases">
        <title>Evolution of Trichinella species and genotypes.</title>
        <authorList>
            <person name="Korhonen P.K."/>
            <person name="Edoardo P."/>
            <person name="Giuseppe L.R."/>
            <person name="Gasser R.B."/>
        </authorList>
    </citation>
    <scope>NUCLEOTIDE SEQUENCE [LARGE SCALE GENOMIC DNA]</scope>
    <source>
        <strain evidence="1">ISS417</strain>
    </source>
</reference>
<dbReference type="EMBL" id="JYDJ01000144">
    <property type="protein sequence ID" value="KRX42443.1"/>
    <property type="molecule type" value="Genomic_DNA"/>
</dbReference>
<sequence>MQLIKVTKSSRQSSNDNQCIKQDSYLIRKQAIYRFHIKTKRNQTPPSAYERVAYVKLCSRNVSVLFPPTTTDNSKSSNEIAGNKL</sequence>
<proteinExistence type="predicted"/>
<evidence type="ECO:0000313" key="1">
    <source>
        <dbReference type="EMBL" id="KRX42443.1"/>
    </source>
</evidence>
<gene>
    <name evidence="1" type="ORF">T05_13460</name>
</gene>
<evidence type="ECO:0000313" key="2">
    <source>
        <dbReference type="Proteomes" id="UP000055048"/>
    </source>
</evidence>
<keyword evidence="2" id="KW-1185">Reference proteome</keyword>
<organism evidence="1 2">
    <name type="scientific">Trichinella murrelli</name>
    <dbReference type="NCBI Taxonomy" id="144512"/>
    <lineage>
        <taxon>Eukaryota</taxon>
        <taxon>Metazoa</taxon>
        <taxon>Ecdysozoa</taxon>
        <taxon>Nematoda</taxon>
        <taxon>Enoplea</taxon>
        <taxon>Dorylaimia</taxon>
        <taxon>Trichinellida</taxon>
        <taxon>Trichinellidae</taxon>
        <taxon>Trichinella</taxon>
    </lineage>
</organism>
<comment type="caution">
    <text evidence="1">The sequence shown here is derived from an EMBL/GenBank/DDBJ whole genome shotgun (WGS) entry which is preliminary data.</text>
</comment>
<dbReference type="OrthoDB" id="10462799at2759"/>
<protein>
    <submittedName>
        <fullName evidence="1">Uncharacterized protein</fullName>
    </submittedName>
</protein>
<name>A0A0V0TTY7_9BILA</name>